<protein>
    <submittedName>
        <fullName evidence="2">DUF1801 domain-containing protein</fullName>
    </submittedName>
</protein>
<dbReference type="InterPro" id="IPR014922">
    <property type="entry name" value="YdhG-like"/>
</dbReference>
<accession>A0ABY4MX08</accession>
<gene>
    <name evidence="2" type="ORF">M3M28_07580</name>
</gene>
<name>A0ABY4MX08_9MICO</name>
<dbReference type="EMBL" id="CP097160">
    <property type="protein sequence ID" value="UQN13931.1"/>
    <property type="molecule type" value="Genomic_DNA"/>
</dbReference>
<dbReference type="Pfam" id="PF08818">
    <property type="entry name" value="DUF1801"/>
    <property type="match status" value="1"/>
</dbReference>
<reference evidence="2" key="1">
    <citation type="submission" date="2022-05" db="EMBL/GenBank/DDBJ databases">
        <title>Complete genome sequence of toluene-degrading Gulosibacter sediminis strain ACHW.36C.</title>
        <authorList>
            <person name="Wai A.C."/>
            <person name="Lai G.K."/>
            <person name="Griffin S.D."/>
            <person name="Leung F.C."/>
        </authorList>
    </citation>
    <scope>NUCLEOTIDE SEQUENCE [LARGE SCALE GENOMIC DNA]</scope>
    <source>
        <strain evidence="2">ACHW.36C</strain>
    </source>
</reference>
<feature type="domain" description="YdhG-like" evidence="1">
    <location>
        <begin position="26"/>
        <end position="127"/>
    </location>
</feature>
<sequence>MASEIKTKPTDVDPRDFIAALPTPRRRDEGATLLELFEAVTGEPAVMWGPSMVGFGETDYTNTMGTNSWFKVGFSPRKAKLTFYGLQGYTHQPEALERLGKHTLGAGCVYANSLKDLDLDVLRELVALGWAAQAEGDGAAS</sequence>
<proteinExistence type="predicted"/>
<organism evidence="2">
    <name type="scientific">Gulosibacter sediminis</name>
    <dbReference type="NCBI Taxonomy" id="1729695"/>
    <lineage>
        <taxon>Bacteria</taxon>
        <taxon>Bacillati</taxon>
        <taxon>Actinomycetota</taxon>
        <taxon>Actinomycetes</taxon>
        <taxon>Micrococcales</taxon>
        <taxon>Microbacteriaceae</taxon>
        <taxon>Gulosibacter</taxon>
    </lineage>
</organism>
<evidence type="ECO:0000313" key="2">
    <source>
        <dbReference type="EMBL" id="UQN13931.1"/>
    </source>
</evidence>
<evidence type="ECO:0000259" key="1">
    <source>
        <dbReference type="Pfam" id="PF08818"/>
    </source>
</evidence>